<reference evidence="2" key="1">
    <citation type="submission" date="2019-09" db="EMBL/GenBank/DDBJ databases">
        <title>Draft genome information of white flower Hibiscus syriacus.</title>
        <authorList>
            <person name="Kim Y.-M."/>
        </authorList>
    </citation>
    <scope>NUCLEOTIDE SEQUENCE [LARGE SCALE GENOMIC DNA]</scope>
    <source>
        <strain evidence="2">YM2019G1</strain>
    </source>
</reference>
<feature type="transmembrane region" description="Helical" evidence="1">
    <location>
        <begin position="177"/>
        <end position="195"/>
    </location>
</feature>
<gene>
    <name evidence="2" type="ORF">F3Y22_tig00111806pilonHSYRG00070</name>
</gene>
<dbReference type="EMBL" id="VEPZ02001433">
    <property type="protein sequence ID" value="KAE8673210.1"/>
    <property type="molecule type" value="Genomic_DNA"/>
</dbReference>
<dbReference type="Proteomes" id="UP000436088">
    <property type="component" value="Unassembled WGS sequence"/>
</dbReference>
<feature type="transmembrane region" description="Helical" evidence="1">
    <location>
        <begin position="141"/>
        <end position="157"/>
    </location>
</feature>
<evidence type="ECO:0000313" key="2">
    <source>
        <dbReference type="EMBL" id="KAE8673210.1"/>
    </source>
</evidence>
<proteinExistence type="predicted"/>
<comment type="caution">
    <text evidence="2">The sequence shown here is derived from an EMBL/GenBank/DDBJ whole genome shotgun (WGS) entry which is preliminary data.</text>
</comment>
<evidence type="ECO:0000313" key="3">
    <source>
        <dbReference type="Proteomes" id="UP000436088"/>
    </source>
</evidence>
<organism evidence="2 3">
    <name type="scientific">Hibiscus syriacus</name>
    <name type="common">Rose of Sharon</name>
    <dbReference type="NCBI Taxonomy" id="106335"/>
    <lineage>
        <taxon>Eukaryota</taxon>
        <taxon>Viridiplantae</taxon>
        <taxon>Streptophyta</taxon>
        <taxon>Embryophyta</taxon>
        <taxon>Tracheophyta</taxon>
        <taxon>Spermatophyta</taxon>
        <taxon>Magnoliopsida</taxon>
        <taxon>eudicotyledons</taxon>
        <taxon>Gunneridae</taxon>
        <taxon>Pentapetalae</taxon>
        <taxon>rosids</taxon>
        <taxon>malvids</taxon>
        <taxon>Malvales</taxon>
        <taxon>Malvaceae</taxon>
        <taxon>Malvoideae</taxon>
        <taxon>Hibiscus</taxon>
    </lineage>
</organism>
<name>A0A6A2XTM3_HIBSY</name>
<accession>A0A6A2XTM3</accession>
<keyword evidence="1" id="KW-0812">Transmembrane</keyword>
<evidence type="ECO:0000256" key="1">
    <source>
        <dbReference type="SAM" id="Phobius"/>
    </source>
</evidence>
<sequence length="200" mass="22745">MYMVFQLFTGFKRIGKTGSAEVEQGSAWKSRMEAYHLHLAASRSYSSARQHVELGLYWHTPRTTIRIRTCWAYLSVVWSRWEHAIGSFHSAYVTSPWFLSPLHAICRWNGCSSDHACGHHCHKLGSRDSSSCRQLCAYQRFLVRLLLGFVLLLPPQFGWGHKDLPAGAPLKSKHKSYQYVFCVIAAVSLIVGKLSKPPSY</sequence>
<protein>
    <submittedName>
        <fullName evidence="2">Uncharacterized protein</fullName>
    </submittedName>
</protein>
<keyword evidence="3" id="KW-1185">Reference proteome</keyword>
<dbReference type="AlphaFoldDB" id="A0A6A2XTM3"/>
<keyword evidence="1" id="KW-0472">Membrane</keyword>
<keyword evidence="1" id="KW-1133">Transmembrane helix</keyword>